<dbReference type="SUPFAM" id="SSF52172">
    <property type="entry name" value="CheY-like"/>
    <property type="match status" value="1"/>
</dbReference>
<keyword evidence="4" id="KW-0902">Two-component regulatory system</keyword>
<dbReference type="Gene3D" id="3.40.50.2300">
    <property type="match status" value="1"/>
</dbReference>
<dbReference type="PROSITE" id="PS00041">
    <property type="entry name" value="HTH_ARAC_FAMILY_1"/>
    <property type="match status" value="1"/>
</dbReference>
<dbReference type="GO" id="GO:0000160">
    <property type="term" value="P:phosphorelay signal transduction system"/>
    <property type="evidence" value="ECO:0007669"/>
    <property type="project" value="UniProtKB-KW"/>
</dbReference>
<accession>A0A3D9JNR5</accession>
<comment type="subcellular location">
    <subcellularLocation>
        <location evidence="1">Cytoplasm</location>
    </subcellularLocation>
</comment>
<dbReference type="GO" id="GO:0005737">
    <property type="term" value="C:cytoplasm"/>
    <property type="evidence" value="ECO:0007669"/>
    <property type="project" value="UniProtKB-SubCell"/>
</dbReference>
<dbReference type="PROSITE" id="PS50110">
    <property type="entry name" value="RESPONSE_REGULATORY"/>
    <property type="match status" value="1"/>
</dbReference>
<dbReference type="InterPro" id="IPR018060">
    <property type="entry name" value="HTH_AraC"/>
</dbReference>
<evidence type="ECO:0000313" key="11">
    <source>
        <dbReference type="EMBL" id="RED75733.1"/>
    </source>
</evidence>
<proteinExistence type="predicted"/>
<evidence type="ECO:0000256" key="4">
    <source>
        <dbReference type="ARBA" id="ARBA00023012"/>
    </source>
</evidence>
<dbReference type="OrthoDB" id="2676256at2"/>
<dbReference type="Proteomes" id="UP000256977">
    <property type="component" value="Unassembled WGS sequence"/>
</dbReference>
<organism evidence="11 12">
    <name type="scientific">Cohnella phaseoli</name>
    <dbReference type="NCBI Taxonomy" id="456490"/>
    <lineage>
        <taxon>Bacteria</taxon>
        <taxon>Bacillati</taxon>
        <taxon>Bacillota</taxon>
        <taxon>Bacilli</taxon>
        <taxon>Bacillales</taxon>
        <taxon>Paenibacillaceae</taxon>
        <taxon>Cohnella</taxon>
    </lineage>
</organism>
<evidence type="ECO:0000256" key="5">
    <source>
        <dbReference type="ARBA" id="ARBA00023015"/>
    </source>
</evidence>
<dbReference type="SMART" id="SM00342">
    <property type="entry name" value="HTH_ARAC"/>
    <property type="match status" value="1"/>
</dbReference>
<dbReference type="InterPro" id="IPR018062">
    <property type="entry name" value="HTH_AraC-typ_CS"/>
</dbReference>
<keyword evidence="3 8" id="KW-0597">Phosphoprotein</keyword>
<evidence type="ECO:0000256" key="6">
    <source>
        <dbReference type="ARBA" id="ARBA00023125"/>
    </source>
</evidence>
<dbReference type="AlphaFoldDB" id="A0A3D9JNR5"/>
<dbReference type="Pfam" id="PF00072">
    <property type="entry name" value="Response_reg"/>
    <property type="match status" value="1"/>
</dbReference>
<keyword evidence="6" id="KW-0238">DNA-binding</keyword>
<dbReference type="RefSeq" id="WP_116062050.1">
    <property type="nucleotide sequence ID" value="NZ_QRDZ01000014.1"/>
</dbReference>
<reference evidence="11 12" key="1">
    <citation type="submission" date="2018-07" db="EMBL/GenBank/DDBJ databases">
        <title>Genomic Encyclopedia of Type Strains, Phase III (KMG-III): the genomes of soil and plant-associated and newly described type strains.</title>
        <authorList>
            <person name="Whitman W."/>
        </authorList>
    </citation>
    <scope>NUCLEOTIDE SEQUENCE [LARGE SCALE GENOMIC DNA]</scope>
    <source>
        <strain evidence="11 12">CECT 7287</strain>
    </source>
</reference>
<evidence type="ECO:0000256" key="3">
    <source>
        <dbReference type="ARBA" id="ARBA00022553"/>
    </source>
</evidence>
<comment type="caution">
    <text evidence="11">The sequence shown here is derived from an EMBL/GenBank/DDBJ whole genome shotgun (WGS) entry which is preliminary data.</text>
</comment>
<evidence type="ECO:0000313" key="12">
    <source>
        <dbReference type="Proteomes" id="UP000256977"/>
    </source>
</evidence>
<keyword evidence="5" id="KW-0805">Transcription regulation</keyword>
<dbReference type="PRINTS" id="PR00032">
    <property type="entry name" value="HTHARAC"/>
</dbReference>
<keyword evidence="7" id="KW-0804">Transcription</keyword>
<gene>
    <name evidence="11" type="ORF">DFP98_11494</name>
</gene>
<dbReference type="SUPFAM" id="SSF46689">
    <property type="entry name" value="Homeodomain-like"/>
    <property type="match status" value="2"/>
</dbReference>
<feature type="modified residue" description="4-aspartylphosphate" evidence="8">
    <location>
        <position position="60"/>
    </location>
</feature>
<dbReference type="PROSITE" id="PS01124">
    <property type="entry name" value="HTH_ARAC_FAMILY_2"/>
    <property type="match status" value="1"/>
</dbReference>
<name>A0A3D9JNR5_9BACL</name>
<feature type="domain" description="Response regulatory" evidence="10">
    <location>
        <begin position="8"/>
        <end position="125"/>
    </location>
</feature>
<evidence type="ECO:0000259" key="10">
    <source>
        <dbReference type="PROSITE" id="PS50110"/>
    </source>
</evidence>
<evidence type="ECO:0000256" key="2">
    <source>
        <dbReference type="ARBA" id="ARBA00022490"/>
    </source>
</evidence>
<dbReference type="GO" id="GO:0043565">
    <property type="term" value="F:sequence-specific DNA binding"/>
    <property type="evidence" value="ECO:0007669"/>
    <property type="project" value="InterPro"/>
</dbReference>
<dbReference type="InterPro" id="IPR051552">
    <property type="entry name" value="HptR"/>
</dbReference>
<evidence type="ECO:0000256" key="1">
    <source>
        <dbReference type="ARBA" id="ARBA00004496"/>
    </source>
</evidence>
<dbReference type="EMBL" id="QRDZ01000014">
    <property type="protein sequence ID" value="RED75733.1"/>
    <property type="molecule type" value="Genomic_DNA"/>
</dbReference>
<feature type="domain" description="HTH araC/xylS-type" evidence="9">
    <location>
        <begin position="415"/>
        <end position="514"/>
    </location>
</feature>
<dbReference type="SMART" id="SM00448">
    <property type="entry name" value="REC"/>
    <property type="match status" value="1"/>
</dbReference>
<protein>
    <submittedName>
        <fullName evidence="11">YesN/AraC family two-component response regulator</fullName>
    </submittedName>
</protein>
<dbReference type="Gene3D" id="1.10.10.60">
    <property type="entry name" value="Homeodomain-like"/>
    <property type="match status" value="2"/>
</dbReference>
<dbReference type="GO" id="GO:0003700">
    <property type="term" value="F:DNA-binding transcription factor activity"/>
    <property type="evidence" value="ECO:0007669"/>
    <property type="project" value="InterPro"/>
</dbReference>
<dbReference type="PANTHER" id="PTHR42713:SF3">
    <property type="entry name" value="TRANSCRIPTIONAL REGULATORY PROTEIN HPTR"/>
    <property type="match status" value="1"/>
</dbReference>
<dbReference type="Pfam" id="PF12833">
    <property type="entry name" value="HTH_18"/>
    <property type="match status" value="1"/>
</dbReference>
<keyword evidence="2" id="KW-0963">Cytoplasm</keyword>
<dbReference type="InterPro" id="IPR009057">
    <property type="entry name" value="Homeodomain-like_sf"/>
</dbReference>
<keyword evidence="12" id="KW-1185">Reference proteome</keyword>
<dbReference type="CDD" id="cd17536">
    <property type="entry name" value="REC_YesN-like"/>
    <property type="match status" value="1"/>
</dbReference>
<dbReference type="InterPro" id="IPR020449">
    <property type="entry name" value="Tscrpt_reg_AraC-type_HTH"/>
</dbReference>
<dbReference type="InterPro" id="IPR001789">
    <property type="entry name" value="Sig_transdc_resp-reg_receiver"/>
</dbReference>
<dbReference type="PANTHER" id="PTHR42713">
    <property type="entry name" value="HISTIDINE KINASE-RELATED"/>
    <property type="match status" value="1"/>
</dbReference>
<sequence length="517" mass="59622">MTSRQSYTVIVAEDEQIILDNIIQKIDQADLNFKVIASAADGEDALLLVEQMKPDVLFTDIHMPAMDGLELIKRAKAIRPDLEIVIISGYNDFSYAQQAIRLGVTDYILKPVKKDLLRQTIVVIKARLDLQTRRLESDLIDKMVHGVKSPPALTESIKATQRHMYLICLGNQYTYSADVLDTDYFDRLWSMIDWSKITANCTNEAVSWHLIDDKFFNQKFLILNGSEQACHAEKLMNAISSSLLHSVPVTVCTEEEPVSLEQIRDTARRMRTYLERNLLCCLSSLITTKDRKVPDRPSHQDSNHMNSIKLFVKQQQFDSLQNELLHLFSQWEKSDMTQRQLEKLLTQLADELMTLIGHEDDDMMGSIEKELYDLVAISTDSKSLFNDALQILNSYMGPYSHSRKKGSDTSEELYNKLEEYIRMNMSEQITVSSLAEKFNFNPSYIIRVFKKCCGEPPMKYLTSLRINEAKRLIERQAELDFKDIAEIIGYSEQQYFSRVFKNMTGMSPSEYRESIKK</sequence>
<evidence type="ECO:0000256" key="7">
    <source>
        <dbReference type="ARBA" id="ARBA00023163"/>
    </source>
</evidence>
<evidence type="ECO:0000256" key="8">
    <source>
        <dbReference type="PROSITE-ProRule" id="PRU00169"/>
    </source>
</evidence>
<evidence type="ECO:0000259" key="9">
    <source>
        <dbReference type="PROSITE" id="PS01124"/>
    </source>
</evidence>
<dbReference type="InterPro" id="IPR011006">
    <property type="entry name" value="CheY-like_superfamily"/>
</dbReference>